<reference evidence="2 6" key="2">
    <citation type="submission" date="2018-11" db="EMBL/GenBank/DDBJ databases">
        <title>Proposal to divide the Flavobacteriaceae and reorganize its genera based on Amino Acid Identity values calculated from whole genome sequences.</title>
        <authorList>
            <person name="Nicholson A.C."/>
            <person name="Gulvik C.A."/>
            <person name="Whitney A.M."/>
            <person name="Humrighouse B.W."/>
            <person name="Bell M."/>
            <person name="Holmes B."/>
            <person name="Steigerwalt A.G."/>
            <person name="Villarma A."/>
            <person name="Sheth M."/>
            <person name="Batra D."/>
            <person name="Pryor J."/>
            <person name="Bernardet J.-F."/>
            <person name="Hugo C."/>
            <person name="Kampfer P."/>
            <person name="Newman J."/>
            <person name="McQuiston J.R."/>
        </authorList>
    </citation>
    <scope>NUCLEOTIDE SEQUENCE [LARGE SCALE GENOMIC DNA]</scope>
    <source>
        <strain evidence="2 6">DSM 16927</strain>
    </source>
</reference>
<accession>A0A1N7JCF1</accession>
<dbReference type="CDD" id="cd00085">
    <property type="entry name" value="HNHc"/>
    <property type="match status" value="1"/>
</dbReference>
<name>A0A1N7JCF1_9FLAO</name>
<dbReference type="RefSeq" id="WP_076352203.1">
    <property type="nucleotide sequence ID" value="NZ_CP033926.1"/>
</dbReference>
<evidence type="ECO:0000259" key="1">
    <source>
        <dbReference type="SMART" id="SM00507"/>
    </source>
</evidence>
<keyword evidence="2" id="KW-0540">Nuclease</keyword>
<dbReference type="STRING" id="112234.SAMN05421768_102107"/>
<evidence type="ECO:0000313" key="6">
    <source>
        <dbReference type="Proteomes" id="UP000279541"/>
    </source>
</evidence>
<dbReference type="InterPro" id="IPR003615">
    <property type="entry name" value="HNH_nuc"/>
</dbReference>
<sequence>MKNPRWHRDELILTLNLYYELDSNLFTKTNFQVIELSEKLNKLPIYSEEERKLNFRSPSGVAMKLSNFMAIDADNENQGLSSYSKLDEETFNEFYKKGSELKRIANLILDSIHEKETLIKLYKIEDEIDSSVKESFEGEILYKLHKLKERDSGLIRTKKNNVLKEKGKLECEVCNFDFHEKYGEIGYEFIECHHIKPLSTYESRQKTILEDLAIVCSNCHRMLHRNVEDMSIDKLRQIIKNKII</sequence>
<keyword evidence="2" id="KW-0255">Endonuclease</keyword>
<dbReference type="Pfam" id="PF01844">
    <property type="entry name" value="HNH"/>
    <property type="match status" value="1"/>
</dbReference>
<organism evidence="4 5">
    <name type="scientific">Chryseobacterium joostei</name>
    <dbReference type="NCBI Taxonomy" id="112234"/>
    <lineage>
        <taxon>Bacteria</taxon>
        <taxon>Pseudomonadati</taxon>
        <taxon>Bacteroidota</taxon>
        <taxon>Flavobacteriia</taxon>
        <taxon>Flavobacteriales</taxon>
        <taxon>Weeksellaceae</taxon>
        <taxon>Chryseobacterium group</taxon>
        <taxon>Chryseobacterium</taxon>
    </lineage>
</organism>
<keyword evidence="2" id="KW-0378">Hydrolase</keyword>
<evidence type="ECO:0000313" key="2">
    <source>
        <dbReference type="EMBL" id="AZA99424.1"/>
    </source>
</evidence>
<evidence type="ECO:0000313" key="4">
    <source>
        <dbReference type="EMBL" id="SIS46969.1"/>
    </source>
</evidence>
<dbReference type="EMBL" id="FTNZ01000002">
    <property type="protein sequence ID" value="SIS30823.1"/>
    <property type="molecule type" value="Genomic_DNA"/>
</dbReference>
<dbReference type="OrthoDB" id="9779761at2"/>
<evidence type="ECO:0000313" key="5">
    <source>
        <dbReference type="Proteomes" id="UP000186106"/>
    </source>
</evidence>
<keyword evidence="6" id="KW-1185">Reference proteome</keyword>
<evidence type="ECO:0000313" key="3">
    <source>
        <dbReference type="EMBL" id="SIS30823.1"/>
    </source>
</evidence>
<gene>
    <name evidence="2" type="ORF">EG359_07315</name>
    <name evidence="3" type="ORF">SAMN05421768_102107</name>
    <name evidence="4" type="ORF">SAMN05421768_108106</name>
</gene>
<dbReference type="GO" id="GO:0008270">
    <property type="term" value="F:zinc ion binding"/>
    <property type="evidence" value="ECO:0007669"/>
    <property type="project" value="InterPro"/>
</dbReference>
<dbReference type="GO" id="GO:0003676">
    <property type="term" value="F:nucleic acid binding"/>
    <property type="evidence" value="ECO:0007669"/>
    <property type="project" value="InterPro"/>
</dbReference>
<dbReference type="Proteomes" id="UP000186106">
    <property type="component" value="Unassembled WGS sequence"/>
</dbReference>
<dbReference type="EMBL" id="CP033926">
    <property type="protein sequence ID" value="AZA99424.1"/>
    <property type="molecule type" value="Genomic_DNA"/>
</dbReference>
<dbReference type="SMART" id="SM00507">
    <property type="entry name" value="HNHc"/>
    <property type="match status" value="1"/>
</dbReference>
<feature type="domain" description="HNH nuclease" evidence="1">
    <location>
        <begin position="158"/>
        <end position="221"/>
    </location>
</feature>
<dbReference type="GO" id="GO:0004519">
    <property type="term" value="F:endonuclease activity"/>
    <property type="evidence" value="ECO:0007669"/>
    <property type="project" value="UniProtKB-KW"/>
</dbReference>
<dbReference type="AlphaFoldDB" id="A0A1N7JCF1"/>
<dbReference type="KEGG" id="cjt:EG359_07315"/>
<dbReference type="Proteomes" id="UP000279541">
    <property type="component" value="Chromosome"/>
</dbReference>
<dbReference type="EMBL" id="FTNZ01000008">
    <property type="protein sequence ID" value="SIS46969.1"/>
    <property type="molecule type" value="Genomic_DNA"/>
</dbReference>
<protein>
    <submittedName>
        <fullName evidence="4">5-methylcytosine-specific restriction enzyme A</fullName>
    </submittedName>
    <submittedName>
        <fullName evidence="2">HNH endonuclease</fullName>
    </submittedName>
</protein>
<proteinExistence type="predicted"/>
<reference evidence="4 5" key="1">
    <citation type="submission" date="2017-01" db="EMBL/GenBank/DDBJ databases">
        <authorList>
            <person name="Mah S.A."/>
            <person name="Swanson W.J."/>
            <person name="Moy G.W."/>
            <person name="Vacquier V.D."/>
        </authorList>
    </citation>
    <scope>NUCLEOTIDE SEQUENCE [LARGE SCALE GENOMIC DNA]</scope>
    <source>
        <strain evidence="4 5">DSM 16927</strain>
    </source>
</reference>
<dbReference type="InterPro" id="IPR002711">
    <property type="entry name" value="HNH"/>
</dbReference>